<dbReference type="PANTHER" id="PTHR46797:SF2">
    <property type="entry name" value="TRANSCRIPTIONAL REGULATOR"/>
    <property type="match status" value="1"/>
</dbReference>
<dbReference type="InterPro" id="IPR050807">
    <property type="entry name" value="TransReg_Diox_bact_type"/>
</dbReference>
<evidence type="ECO:0000313" key="3">
    <source>
        <dbReference type="EMBL" id="SIN83967.1"/>
    </source>
</evidence>
<evidence type="ECO:0000259" key="2">
    <source>
        <dbReference type="PROSITE" id="PS50943"/>
    </source>
</evidence>
<dbReference type="AlphaFoldDB" id="A0A1N6ELY5"/>
<dbReference type="PANTHER" id="PTHR46797">
    <property type="entry name" value="HTH-TYPE TRANSCRIPTIONAL REGULATOR"/>
    <property type="match status" value="1"/>
</dbReference>
<dbReference type="EMBL" id="FSRN01000001">
    <property type="protein sequence ID" value="SIN83967.1"/>
    <property type="molecule type" value="Genomic_DNA"/>
</dbReference>
<dbReference type="InterPro" id="IPR010982">
    <property type="entry name" value="Lambda_DNA-bd_dom_sf"/>
</dbReference>
<dbReference type="GO" id="GO:0005829">
    <property type="term" value="C:cytosol"/>
    <property type="evidence" value="ECO:0007669"/>
    <property type="project" value="TreeGrafter"/>
</dbReference>
<dbReference type="eggNOG" id="COG1396">
    <property type="taxonomic scope" value="Bacteria"/>
</dbReference>
<dbReference type="SMART" id="SM00530">
    <property type="entry name" value="HTH_XRE"/>
    <property type="match status" value="1"/>
</dbReference>
<name>A0A1N6ELY5_9LACT</name>
<dbReference type="OrthoDB" id="9814553at2"/>
<sequence length="96" mass="10674">METGNRIQDLRKLNNMTAKELAEKINVSPPFISAIENNATKLSLKTLTSICDVLGVTLSEFFNSETSPVEKKLISQIKQLPEEKQHELSAFLTGLV</sequence>
<organism evidence="3 4">
    <name type="scientific">Carnobacterium alterfunditum</name>
    <dbReference type="NCBI Taxonomy" id="28230"/>
    <lineage>
        <taxon>Bacteria</taxon>
        <taxon>Bacillati</taxon>
        <taxon>Bacillota</taxon>
        <taxon>Bacilli</taxon>
        <taxon>Lactobacillales</taxon>
        <taxon>Carnobacteriaceae</taxon>
        <taxon>Carnobacterium</taxon>
    </lineage>
</organism>
<evidence type="ECO:0000313" key="4">
    <source>
        <dbReference type="Proteomes" id="UP000184758"/>
    </source>
</evidence>
<keyword evidence="4" id="KW-1185">Reference proteome</keyword>
<dbReference type="Pfam" id="PF01381">
    <property type="entry name" value="HTH_3"/>
    <property type="match status" value="1"/>
</dbReference>
<protein>
    <submittedName>
        <fullName evidence="3">DNA-binding transcriptional regulator, XRE-family HTH domain</fullName>
    </submittedName>
</protein>
<dbReference type="SUPFAM" id="SSF47413">
    <property type="entry name" value="lambda repressor-like DNA-binding domains"/>
    <property type="match status" value="1"/>
</dbReference>
<dbReference type="CDD" id="cd00093">
    <property type="entry name" value="HTH_XRE"/>
    <property type="match status" value="1"/>
</dbReference>
<gene>
    <name evidence="3" type="ORF">SAMN05878443_0071</name>
</gene>
<dbReference type="Proteomes" id="UP000184758">
    <property type="component" value="Unassembled WGS sequence"/>
</dbReference>
<proteinExistence type="predicted"/>
<dbReference type="STRING" id="28230.SAMN05878443_0071"/>
<keyword evidence="1 3" id="KW-0238">DNA-binding</keyword>
<evidence type="ECO:0000256" key="1">
    <source>
        <dbReference type="ARBA" id="ARBA00023125"/>
    </source>
</evidence>
<dbReference type="PROSITE" id="PS50943">
    <property type="entry name" value="HTH_CROC1"/>
    <property type="match status" value="1"/>
</dbReference>
<feature type="domain" description="HTH cro/C1-type" evidence="2">
    <location>
        <begin position="7"/>
        <end position="61"/>
    </location>
</feature>
<dbReference type="InterPro" id="IPR001387">
    <property type="entry name" value="Cro/C1-type_HTH"/>
</dbReference>
<dbReference type="Gene3D" id="1.10.260.40">
    <property type="entry name" value="lambda repressor-like DNA-binding domains"/>
    <property type="match status" value="1"/>
</dbReference>
<dbReference type="GO" id="GO:0003700">
    <property type="term" value="F:DNA-binding transcription factor activity"/>
    <property type="evidence" value="ECO:0007669"/>
    <property type="project" value="TreeGrafter"/>
</dbReference>
<dbReference type="GO" id="GO:0003677">
    <property type="term" value="F:DNA binding"/>
    <property type="evidence" value="ECO:0007669"/>
    <property type="project" value="UniProtKB-KW"/>
</dbReference>
<reference evidence="4" key="1">
    <citation type="submission" date="2016-11" db="EMBL/GenBank/DDBJ databases">
        <authorList>
            <person name="Varghese N."/>
            <person name="Submissions S."/>
        </authorList>
    </citation>
    <scope>NUCLEOTIDE SEQUENCE [LARGE SCALE GENOMIC DNA]</scope>
    <source>
        <strain evidence="4">313</strain>
    </source>
</reference>
<accession>A0A1N6ELY5</accession>
<dbReference type="RefSeq" id="WP_034546460.1">
    <property type="nucleotide sequence ID" value="NZ_FSRN01000001.1"/>
</dbReference>